<reference evidence="1 2" key="2">
    <citation type="submission" date="2018-10" db="EMBL/GenBank/DDBJ databases">
        <authorList>
            <consortium name="Pathogen Informatics"/>
        </authorList>
    </citation>
    <scope>NUCLEOTIDE SEQUENCE [LARGE SCALE GENOMIC DNA]</scope>
</reference>
<dbReference type="WBParaSite" id="EVEC_0001295901-mRNA-1">
    <property type="protein sequence ID" value="EVEC_0001295901-mRNA-1"/>
    <property type="gene ID" value="EVEC_0001295901"/>
</dbReference>
<sequence>MEVDPNVRHHFETLEFNDANVKTGCNPEEELIRIDLIKNGGERIAHHESNKLKADSVRGALGDRRNTSYLLQSTKLGKAGVDKLYLKDIPKSFEVYCDNSSANDSNNKECEKRKAESADEQFERVDPDATVEGFSTGEEEGILQVYLLKTISGHVVFCPNKWNGISESFGWKYDFGFDSLVCSTFSRLNGNSSIPLEASSDVDDTVLVDDW</sequence>
<reference evidence="3" key="1">
    <citation type="submission" date="2017-02" db="UniProtKB">
        <authorList>
            <consortium name="WormBaseParasite"/>
        </authorList>
    </citation>
    <scope>IDENTIFICATION</scope>
</reference>
<gene>
    <name evidence="1" type="ORF">EVEC_LOCUS12126</name>
</gene>
<keyword evidence="2" id="KW-1185">Reference proteome</keyword>
<evidence type="ECO:0000313" key="3">
    <source>
        <dbReference type="WBParaSite" id="EVEC_0001295901-mRNA-1"/>
    </source>
</evidence>
<accession>A0A0N4VPN0</accession>
<evidence type="ECO:0000313" key="1">
    <source>
        <dbReference type="EMBL" id="VDD97375.1"/>
    </source>
</evidence>
<evidence type="ECO:0000313" key="2">
    <source>
        <dbReference type="Proteomes" id="UP000274131"/>
    </source>
</evidence>
<organism evidence="3">
    <name type="scientific">Enterobius vermicularis</name>
    <name type="common">Human pinworm</name>
    <dbReference type="NCBI Taxonomy" id="51028"/>
    <lineage>
        <taxon>Eukaryota</taxon>
        <taxon>Metazoa</taxon>
        <taxon>Ecdysozoa</taxon>
        <taxon>Nematoda</taxon>
        <taxon>Chromadorea</taxon>
        <taxon>Rhabditida</taxon>
        <taxon>Spirurina</taxon>
        <taxon>Oxyuridomorpha</taxon>
        <taxon>Oxyuroidea</taxon>
        <taxon>Oxyuridae</taxon>
        <taxon>Enterobius</taxon>
    </lineage>
</organism>
<name>A0A0N4VPN0_ENTVE</name>
<dbReference type="Proteomes" id="UP000274131">
    <property type="component" value="Unassembled WGS sequence"/>
</dbReference>
<protein>
    <submittedName>
        <fullName evidence="3">TLDc domain-containing protein</fullName>
    </submittedName>
</protein>
<dbReference type="AlphaFoldDB" id="A0A0N4VPN0"/>
<proteinExistence type="predicted"/>
<dbReference type="EMBL" id="UXUI01013519">
    <property type="protein sequence ID" value="VDD97375.1"/>
    <property type="molecule type" value="Genomic_DNA"/>
</dbReference>